<dbReference type="EMBL" id="MN738838">
    <property type="protein sequence ID" value="QHT39129.1"/>
    <property type="molecule type" value="Genomic_DNA"/>
</dbReference>
<reference evidence="1" key="1">
    <citation type="journal article" date="2020" name="Nature">
        <title>Giant virus diversity and host interactions through global metagenomics.</title>
        <authorList>
            <person name="Schulz F."/>
            <person name="Roux S."/>
            <person name="Paez-Espino D."/>
            <person name="Jungbluth S."/>
            <person name="Walsh D.A."/>
            <person name="Denef V.J."/>
            <person name="McMahon K.D."/>
            <person name="Konstantinidis K.T."/>
            <person name="Eloe-Fadrosh E.A."/>
            <person name="Kyrpides N.C."/>
            <person name="Woyke T."/>
        </authorList>
    </citation>
    <scope>NUCLEOTIDE SEQUENCE</scope>
    <source>
        <strain evidence="1">GVMAG-S-ERX556126-94</strain>
    </source>
</reference>
<organism evidence="1">
    <name type="scientific">viral metagenome</name>
    <dbReference type="NCBI Taxonomy" id="1070528"/>
    <lineage>
        <taxon>unclassified sequences</taxon>
        <taxon>metagenomes</taxon>
        <taxon>organismal metagenomes</taxon>
    </lineage>
</organism>
<dbReference type="AlphaFoldDB" id="A0A6C0FF92"/>
<protein>
    <submittedName>
        <fullName evidence="1">Uncharacterized protein</fullName>
    </submittedName>
</protein>
<evidence type="ECO:0000313" key="1">
    <source>
        <dbReference type="EMBL" id="QHT39129.1"/>
    </source>
</evidence>
<name>A0A6C0FF92_9ZZZZ</name>
<accession>A0A6C0FF92</accession>
<proteinExistence type="predicted"/>
<sequence length="29" mass="3343">MISVNIIIDHVSVNMILFMDKAQCKYDSN</sequence>